<evidence type="ECO:0000256" key="1">
    <source>
        <dbReference type="SAM" id="Phobius"/>
    </source>
</evidence>
<name>A0A1N6TB47_9BACT</name>
<dbReference type="AlphaFoldDB" id="A0A1N6TB47"/>
<dbReference type="STRING" id="1077936.SAMN05421545_0207"/>
<keyword evidence="1" id="KW-1133">Transmembrane helix</keyword>
<reference evidence="3" key="1">
    <citation type="submission" date="2017-01" db="EMBL/GenBank/DDBJ databases">
        <authorList>
            <person name="Varghese N."/>
            <person name="Submissions S."/>
        </authorList>
    </citation>
    <scope>NUCLEOTIDE SEQUENCE [LARGE SCALE GENOMIC DNA]</scope>
    <source>
        <strain evidence="3">DM9</strain>
    </source>
</reference>
<dbReference type="RefSeq" id="WP_076420487.1">
    <property type="nucleotide sequence ID" value="NZ_FTNM01000001.1"/>
</dbReference>
<organism evidence="2 3">
    <name type="scientific">Pontibacter lucknowensis</name>
    <dbReference type="NCBI Taxonomy" id="1077936"/>
    <lineage>
        <taxon>Bacteria</taxon>
        <taxon>Pseudomonadati</taxon>
        <taxon>Bacteroidota</taxon>
        <taxon>Cytophagia</taxon>
        <taxon>Cytophagales</taxon>
        <taxon>Hymenobacteraceae</taxon>
        <taxon>Pontibacter</taxon>
    </lineage>
</organism>
<sequence>MPQRIVFYFIAFVVLASLVYYGFSRWQDSRLKVDLWTLVPETAAFVVETNNHSELREHLEETALWESFSLLPVTQRFQENMAMLDSVAPGNQRLDRFLDKKNILTSIHVLGKTDVEFVYYIPVVSVGEHRFLRTLTENIVKSPAFTEQSREYQGMLLTDVTNTQLGTSFSYFSYHNNIILSASPVLVEEIVRRINRGKLTSIAADYKKVNYLSQADVYANVFVNYRALPDLLGLFVQEDLMPQVRYLSSFCRNAMLELKLDRNKLFLNGFSNPETLEGSFQAQLHPSKPRPLEIKLLLPTRTAMLMHFGVGEVARLRDGKAPKDAYSPTIDSLARSFNQEIALAYMESYNMNTSPDKMVIARMESSGKTGARLQALAQQLSKAQSEKIYTEQYGNYTLQLLDLEELPARLFGSLFSGFEQSYVLQLDNYMIFSPDIASLRALIDDINAGEVWGRSVAQKSFLEETLQEGNFSLYLNTVNAWYILNRYVQEENREDLLQNSSLIRRFNQVSVQFARAENQYYTSVLFRRQERNTDGGQEGFEEELTIPFASRLISPPYPIQNAIDRSREVVVQDSMQVLHNITATGSRGWTDSLQTQVRGALQQVELGNDKRLRYVFATANRIQAIDNLGRNLEHFPFNVGDTLRLQRLAVFDFEKNRDYRFLVDDALGNLYMFDTRGNAIPGWQPRRMDYRLAATPQHVRVGGRDVILVLLENGYVYALNTKGETYPGFPFSLRVPITSEGVIRAGADLRRSVVTVVTRYGEVVEFNLQGQVVKREQLPRPSKSAMFDLVPDASGRSYIIVRQDQGKVAAFDQDLEELFEKRYVTSTPKIVQYFNFGGGNQIYAITETGPQKTYLYGPDARLIGGRSLESNQAVSIHYNEVGNNYSVYKVFRNELQKLNFKLPN</sequence>
<feature type="transmembrane region" description="Helical" evidence="1">
    <location>
        <begin position="5"/>
        <end position="23"/>
    </location>
</feature>
<dbReference type="EMBL" id="FTNM01000001">
    <property type="protein sequence ID" value="SIQ50336.1"/>
    <property type="molecule type" value="Genomic_DNA"/>
</dbReference>
<gene>
    <name evidence="2" type="ORF">SAMN05421545_0207</name>
</gene>
<dbReference type="Proteomes" id="UP000185924">
    <property type="component" value="Unassembled WGS sequence"/>
</dbReference>
<keyword evidence="1" id="KW-0812">Transmembrane</keyword>
<protein>
    <submittedName>
        <fullName evidence="2">Outer membrane protein assembly factor BamB, contains PQQ-like beta-propeller repeat</fullName>
    </submittedName>
</protein>
<evidence type="ECO:0000313" key="3">
    <source>
        <dbReference type="Proteomes" id="UP000185924"/>
    </source>
</evidence>
<dbReference type="OrthoDB" id="1093345at2"/>
<evidence type="ECO:0000313" key="2">
    <source>
        <dbReference type="EMBL" id="SIQ50336.1"/>
    </source>
</evidence>
<accession>A0A1N6TB47</accession>
<proteinExistence type="predicted"/>
<keyword evidence="1" id="KW-0472">Membrane</keyword>
<keyword evidence="3" id="KW-1185">Reference proteome</keyword>